<comment type="caution">
    <text evidence="1">The sequence shown here is derived from an EMBL/GenBank/DDBJ whole genome shotgun (WGS) entry which is preliminary data.</text>
</comment>
<evidence type="ECO:0000313" key="1">
    <source>
        <dbReference type="EMBL" id="MBS9721268.1"/>
    </source>
</evidence>
<reference evidence="1 2" key="1">
    <citation type="submission" date="2021-03" db="EMBL/GenBank/DDBJ databases">
        <title>Tianweitania aestuarii sp. nov., isolated from a tidal flat.</title>
        <authorList>
            <person name="Park S."/>
            <person name="Yoon J.-H."/>
        </authorList>
    </citation>
    <scope>NUCLEOTIDE SEQUENCE [LARGE SCALE GENOMIC DNA]</scope>
    <source>
        <strain evidence="1 2">BSSL-BM11</strain>
    </source>
</reference>
<dbReference type="EMBL" id="JAFMNX010000002">
    <property type="protein sequence ID" value="MBS9721268.1"/>
    <property type="molecule type" value="Genomic_DNA"/>
</dbReference>
<sequence>MKKLGCDKSKPEGIDLSSAGSLPCYQWVRCRKELRRMADVKRMRQPDIEPGWRK</sequence>
<dbReference type="Proteomes" id="UP001297272">
    <property type="component" value="Unassembled WGS sequence"/>
</dbReference>
<proteinExistence type="predicted"/>
<organism evidence="1 2">
    <name type="scientific">Tianweitania aestuarii</name>
    <dbReference type="NCBI Taxonomy" id="2814886"/>
    <lineage>
        <taxon>Bacteria</taxon>
        <taxon>Pseudomonadati</taxon>
        <taxon>Pseudomonadota</taxon>
        <taxon>Alphaproteobacteria</taxon>
        <taxon>Hyphomicrobiales</taxon>
        <taxon>Phyllobacteriaceae</taxon>
        <taxon>Tianweitania</taxon>
    </lineage>
</organism>
<protein>
    <submittedName>
        <fullName evidence="1">Uncharacterized protein</fullName>
    </submittedName>
</protein>
<gene>
    <name evidence="1" type="ORF">JYU29_11270</name>
</gene>
<dbReference type="RefSeq" id="WP_213984880.1">
    <property type="nucleotide sequence ID" value="NZ_JAFMNX010000002.1"/>
</dbReference>
<name>A0ABS5RW25_9HYPH</name>
<keyword evidence="2" id="KW-1185">Reference proteome</keyword>
<accession>A0ABS5RW25</accession>
<evidence type="ECO:0000313" key="2">
    <source>
        <dbReference type="Proteomes" id="UP001297272"/>
    </source>
</evidence>